<organism evidence="8">
    <name type="scientific">Micromonas pusilla</name>
    <name type="common">Picoplanktonic green alga</name>
    <name type="synonym">Chromulina pusilla</name>
    <dbReference type="NCBI Taxonomy" id="38833"/>
    <lineage>
        <taxon>Eukaryota</taxon>
        <taxon>Viridiplantae</taxon>
        <taxon>Chlorophyta</taxon>
        <taxon>Mamiellophyceae</taxon>
        <taxon>Mamiellales</taxon>
        <taxon>Mamiellaceae</taxon>
        <taxon>Micromonas</taxon>
    </lineage>
</organism>
<dbReference type="Gene3D" id="3.40.50.150">
    <property type="entry name" value="Vaccinia Virus protein VP39"/>
    <property type="match status" value="1"/>
</dbReference>
<feature type="compositionally biased region" description="Basic and acidic residues" evidence="6">
    <location>
        <begin position="37"/>
        <end position="48"/>
    </location>
</feature>
<feature type="binding site" evidence="4">
    <location>
        <position position="438"/>
    </location>
    <ligand>
        <name>S-adenosyl-L-methionine</name>
        <dbReference type="ChEBI" id="CHEBI:59789"/>
    </ligand>
</feature>
<dbReference type="CDD" id="cd02440">
    <property type="entry name" value="AdoMet_MTases"/>
    <property type="match status" value="1"/>
</dbReference>
<dbReference type="PANTHER" id="PTHR45904">
    <property type="entry name" value="TRNA (URACIL-5-)-METHYLTRANSFERASE"/>
    <property type="match status" value="1"/>
</dbReference>
<feature type="domain" description="Methyltransferase" evidence="7">
    <location>
        <begin position="463"/>
        <end position="524"/>
    </location>
</feature>
<dbReference type="EMBL" id="HBEV01004153">
    <property type="protein sequence ID" value="CAD8581529.1"/>
    <property type="molecule type" value="Transcribed_RNA"/>
</dbReference>
<feature type="binding site" evidence="4">
    <location>
        <position position="595"/>
    </location>
    <ligand>
        <name>S-adenosyl-L-methionine</name>
        <dbReference type="ChEBI" id="CHEBI:59789"/>
    </ligand>
</feature>
<dbReference type="SUPFAM" id="SSF53335">
    <property type="entry name" value="S-adenosyl-L-methionine-dependent methyltransferases"/>
    <property type="match status" value="2"/>
</dbReference>
<proteinExistence type="inferred from homology"/>
<feature type="active site" evidence="5">
    <location>
        <position position="623"/>
    </location>
</feature>
<feature type="region of interest" description="Disordered" evidence="6">
    <location>
        <begin position="1"/>
        <end position="114"/>
    </location>
</feature>
<evidence type="ECO:0000256" key="3">
    <source>
        <dbReference type="ARBA" id="ARBA00022691"/>
    </source>
</evidence>
<accession>A0A7S0KH55</accession>
<dbReference type="InterPro" id="IPR045850">
    <property type="entry name" value="TRM2_met"/>
</dbReference>
<dbReference type="InterPro" id="IPR030390">
    <property type="entry name" value="MeTrfase_TrmA_AS"/>
</dbReference>
<keyword evidence="1 4" id="KW-0489">Methyltransferase</keyword>
<evidence type="ECO:0000313" key="8">
    <source>
        <dbReference type="EMBL" id="CAD8581529.1"/>
    </source>
</evidence>
<gene>
    <name evidence="8" type="ORF">MSP1404_LOCUS3145</name>
</gene>
<evidence type="ECO:0000256" key="6">
    <source>
        <dbReference type="SAM" id="MobiDB-lite"/>
    </source>
</evidence>
<protein>
    <recommendedName>
        <fullName evidence="7">Methyltransferase domain-containing protein</fullName>
    </recommendedName>
</protein>
<keyword evidence="2 4" id="KW-0808">Transferase</keyword>
<feature type="compositionally biased region" description="Basic and acidic residues" evidence="6">
    <location>
        <begin position="1"/>
        <end position="19"/>
    </location>
</feature>
<reference evidence="8" key="1">
    <citation type="submission" date="2021-01" db="EMBL/GenBank/DDBJ databases">
        <authorList>
            <person name="Corre E."/>
            <person name="Pelletier E."/>
            <person name="Niang G."/>
            <person name="Scheremetjew M."/>
            <person name="Finn R."/>
            <person name="Kale V."/>
            <person name="Holt S."/>
            <person name="Cochrane G."/>
            <person name="Meng A."/>
            <person name="Brown T."/>
            <person name="Cohen L."/>
        </authorList>
    </citation>
    <scope>NUCLEOTIDE SEQUENCE</scope>
    <source>
        <strain evidence="8">CCMP494</strain>
    </source>
</reference>
<feature type="compositionally biased region" description="Polar residues" evidence="6">
    <location>
        <begin position="55"/>
        <end position="68"/>
    </location>
</feature>
<evidence type="ECO:0000259" key="7">
    <source>
        <dbReference type="Pfam" id="PF13847"/>
    </source>
</evidence>
<dbReference type="AlphaFoldDB" id="A0A7S0KH55"/>
<feature type="region of interest" description="Disordered" evidence="6">
    <location>
        <begin position="297"/>
        <end position="325"/>
    </location>
</feature>
<dbReference type="GO" id="GO:0032259">
    <property type="term" value="P:methylation"/>
    <property type="evidence" value="ECO:0007669"/>
    <property type="project" value="UniProtKB-KW"/>
</dbReference>
<dbReference type="InterPro" id="IPR025714">
    <property type="entry name" value="Methyltranfer_dom"/>
</dbReference>
<dbReference type="PROSITE" id="PS01230">
    <property type="entry name" value="TRMA_1"/>
    <property type="match status" value="1"/>
</dbReference>
<evidence type="ECO:0000256" key="5">
    <source>
        <dbReference type="PROSITE-ProRule" id="PRU10015"/>
    </source>
</evidence>
<feature type="compositionally biased region" description="Basic and acidic residues" evidence="6">
    <location>
        <begin position="303"/>
        <end position="313"/>
    </location>
</feature>
<dbReference type="Pfam" id="PF05958">
    <property type="entry name" value="tRNA_U5-meth_tr"/>
    <property type="match status" value="1"/>
</dbReference>
<feature type="active site" description="Nucleophile" evidence="4">
    <location>
        <position position="623"/>
    </location>
</feature>
<comment type="caution">
    <text evidence="4">Lacks conserved residue(s) required for the propagation of feature annotation.</text>
</comment>
<dbReference type="Pfam" id="PF13847">
    <property type="entry name" value="Methyltransf_31"/>
    <property type="match status" value="1"/>
</dbReference>
<name>A0A7S0KH55_MICPS</name>
<evidence type="ECO:0000256" key="4">
    <source>
        <dbReference type="PROSITE-ProRule" id="PRU01024"/>
    </source>
</evidence>
<dbReference type="Gene3D" id="2.40.50.1070">
    <property type="match status" value="1"/>
</dbReference>
<dbReference type="GO" id="GO:0003723">
    <property type="term" value="F:RNA binding"/>
    <property type="evidence" value="ECO:0007669"/>
    <property type="project" value="TreeGrafter"/>
</dbReference>
<dbReference type="GO" id="GO:0006396">
    <property type="term" value="P:RNA processing"/>
    <property type="evidence" value="ECO:0007669"/>
    <property type="project" value="InterPro"/>
</dbReference>
<comment type="similarity">
    <text evidence="4">Belongs to the class I-like SAM-binding methyltransferase superfamily. RNA M5U methyltransferase family.</text>
</comment>
<evidence type="ECO:0000256" key="2">
    <source>
        <dbReference type="ARBA" id="ARBA00022679"/>
    </source>
</evidence>
<dbReference type="InterPro" id="IPR029063">
    <property type="entry name" value="SAM-dependent_MTases_sf"/>
</dbReference>
<dbReference type="InterPro" id="IPR010280">
    <property type="entry name" value="U5_MeTrfase_fam"/>
</dbReference>
<feature type="compositionally biased region" description="Polar residues" evidence="6">
    <location>
        <begin position="99"/>
        <end position="111"/>
    </location>
</feature>
<dbReference type="PANTHER" id="PTHR45904:SF2">
    <property type="entry name" value="TRNA (URACIL-5-)-METHYLTRANSFERASE HOMOLOG A"/>
    <property type="match status" value="1"/>
</dbReference>
<feature type="binding site" evidence="4">
    <location>
        <position position="488"/>
    </location>
    <ligand>
        <name>S-adenosyl-L-methionine</name>
        <dbReference type="ChEBI" id="CHEBI:59789"/>
    </ligand>
</feature>
<dbReference type="PROSITE" id="PS51687">
    <property type="entry name" value="SAM_MT_RNA_M5U"/>
    <property type="match status" value="1"/>
</dbReference>
<sequence>MSSLERNRKSAHGRNDNVKRCTQSTPHLSAGTAVHTDTLKEKEPHFFEFEVDSDNMPSQLEGRTNSPQKKPKNRTHEKTSSKHNIVKRHLANCSRHSETANLSPGNSIENSTPRDVRDAVCPLWSLPYEEQLSMKAEKVQDALNTLVRGVKKNCRRGRAEGGCADLPKWTSTRKGESQHPVQLMGIVRSPVIDGYRNKSEFTVGLDTNGEPSVGFNVGLFRDGVTAVSSPSNCRHISPVAKCIATAFQLFLRSEARNSVASGSCYLPVWDKRKGAGFWRLLTVREGRFSPKSGEWAGWVRHSPPAEESAKHDNMSSTDDLPVASRRDHGSLQYPQVQKGSEVMVIVQVSMSGYDSSTVRDACVRAASALRKAADHASPDPFPLTQMLMQIHEGVSNAALPDAPLLDLETGRGVSGQENVIHENLCGLTFSLSASAFFQVNTCGADIMYQLVGEWASPNGRSLLLDVCCGTGTIGLSLARNVKKVVGIDVVASAIEDAKVNASLNGIENCDWIVARAEDALPSLFKHYSPLVVPKKMTHRGQNAFILESQVPSAEISGSDDELPIYEDGRRGRISVELSDGCSAEYEYDNIVAVVDPPRAGLHKAVLLALRKQAGLHRIVYISCNPVSMASNCIELCTPQGPDGSSGGAPFKPTRAIAVDLFPHTTHCEAVMLLER</sequence>
<evidence type="ECO:0000256" key="1">
    <source>
        <dbReference type="ARBA" id="ARBA00022603"/>
    </source>
</evidence>
<keyword evidence="3 4" id="KW-0949">S-adenosyl-L-methionine</keyword>
<dbReference type="GO" id="GO:0008173">
    <property type="term" value="F:RNA methyltransferase activity"/>
    <property type="evidence" value="ECO:0007669"/>
    <property type="project" value="InterPro"/>
</dbReference>